<dbReference type="Proteomes" id="UP000887565">
    <property type="component" value="Unplaced"/>
</dbReference>
<evidence type="ECO:0000313" key="1">
    <source>
        <dbReference type="Proteomes" id="UP000887565"/>
    </source>
</evidence>
<reference evidence="2" key="1">
    <citation type="submission" date="2022-11" db="UniProtKB">
        <authorList>
            <consortium name="WormBaseParasite"/>
        </authorList>
    </citation>
    <scope>IDENTIFICATION</scope>
</reference>
<protein>
    <submittedName>
        <fullName evidence="2">Uncharacterized protein</fullName>
    </submittedName>
</protein>
<proteinExistence type="predicted"/>
<sequence>MKSESVEADIGGPILPYVYLTDEDDRTFFGNFLLLFWHQNSSPTVSWPSFNTLTLQYDVLLAPLSVF</sequence>
<dbReference type="AlphaFoldDB" id="A0A915K4S6"/>
<evidence type="ECO:0000313" key="2">
    <source>
        <dbReference type="WBParaSite" id="nRc.2.0.1.t33333-RA"/>
    </source>
</evidence>
<accession>A0A915K4S6</accession>
<keyword evidence="1" id="KW-1185">Reference proteome</keyword>
<name>A0A915K4S6_ROMCU</name>
<dbReference type="WBParaSite" id="nRc.2.0.1.t33333-RA">
    <property type="protein sequence ID" value="nRc.2.0.1.t33333-RA"/>
    <property type="gene ID" value="nRc.2.0.1.g33333"/>
</dbReference>
<organism evidence="1 2">
    <name type="scientific">Romanomermis culicivorax</name>
    <name type="common">Nematode worm</name>
    <dbReference type="NCBI Taxonomy" id="13658"/>
    <lineage>
        <taxon>Eukaryota</taxon>
        <taxon>Metazoa</taxon>
        <taxon>Ecdysozoa</taxon>
        <taxon>Nematoda</taxon>
        <taxon>Enoplea</taxon>
        <taxon>Dorylaimia</taxon>
        <taxon>Mermithida</taxon>
        <taxon>Mermithoidea</taxon>
        <taxon>Mermithidae</taxon>
        <taxon>Romanomermis</taxon>
    </lineage>
</organism>